<gene>
    <name evidence="1" type="ordered locus">Terro_0142</name>
</gene>
<dbReference type="STRING" id="926566.Terro_0142"/>
<dbReference type="Proteomes" id="UP000006056">
    <property type="component" value="Chromosome"/>
</dbReference>
<dbReference type="eggNOG" id="ENOG502ZCKQ">
    <property type="taxonomic scope" value="Bacteria"/>
</dbReference>
<dbReference type="RefSeq" id="WP_014784062.1">
    <property type="nucleotide sequence ID" value="NC_018014.1"/>
</dbReference>
<evidence type="ECO:0000313" key="1">
    <source>
        <dbReference type="EMBL" id="AFL86493.1"/>
    </source>
</evidence>
<dbReference type="AlphaFoldDB" id="I3ZB75"/>
<reference evidence="1 2" key="1">
    <citation type="submission" date="2012-06" db="EMBL/GenBank/DDBJ databases">
        <title>Complete genome of Terriglobus roseus DSM 18391.</title>
        <authorList>
            <consortium name="US DOE Joint Genome Institute (JGI-PGF)"/>
            <person name="Lucas S."/>
            <person name="Copeland A."/>
            <person name="Lapidus A."/>
            <person name="Glavina del Rio T."/>
            <person name="Dalin E."/>
            <person name="Tice H."/>
            <person name="Bruce D."/>
            <person name="Goodwin L."/>
            <person name="Pitluck S."/>
            <person name="Peters L."/>
            <person name="Mikhailova N."/>
            <person name="Munk A.C.C."/>
            <person name="Kyrpides N."/>
            <person name="Mavromatis K."/>
            <person name="Ivanova N."/>
            <person name="Brettin T."/>
            <person name="Detter J.C."/>
            <person name="Han C."/>
            <person name="Larimer F."/>
            <person name="Land M."/>
            <person name="Hauser L."/>
            <person name="Markowitz V."/>
            <person name="Cheng J.-F."/>
            <person name="Hugenholtz P."/>
            <person name="Woyke T."/>
            <person name="Wu D."/>
            <person name="Brambilla E."/>
            <person name="Klenk H.-P."/>
            <person name="Eisen J.A."/>
        </authorList>
    </citation>
    <scope>NUCLEOTIDE SEQUENCE [LARGE SCALE GENOMIC DNA]</scope>
    <source>
        <strain evidence="2">DSM 18391 / NRRL B-41598 / KBS 63</strain>
    </source>
</reference>
<accession>I3ZB75</accession>
<sequence>MSESVLAAGSLFGGAVRLYVSPVDRASAWPWPFDPASMGRFAAGVPAAGWLDAGVVAGFVRSPEQGLTPVLSGAPATVKTQARSLLQETVQWTFPAWTRVAMALSSGAPTLNLLRTTADGRANYSGGTAAASIPVLAGSTASVLQVAAGSALSVGDVVVVDVDYAGTTGYLGSGAPGAFVQDVPEVVDAHYTRRVSFNVGVVAEVTGGAVTLAQPLPAGVPTTAMKVDVVMGFVDRAGGGFVPEWSALLVIDGVQGDRLLLHYPRLQPAGDAAAEVVTQLAPGVDRWRPTAKFRALPVTDTNGGDAAVCFRTYLPAPMRAV</sequence>
<proteinExistence type="predicted"/>
<name>I3ZB75_TERRK</name>
<dbReference type="OrthoDB" id="114455at2"/>
<organism evidence="1 2">
    <name type="scientific">Terriglobus roseus (strain DSM 18391 / NRRL B-41598 / KBS 63)</name>
    <dbReference type="NCBI Taxonomy" id="926566"/>
    <lineage>
        <taxon>Bacteria</taxon>
        <taxon>Pseudomonadati</taxon>
        <taxon>Acidobacteriota</taxon>
        <taxon>Terriglobia</taxon>
        <taxon>Terriglobales</taxon>
        <taxon>Acidobacteriaceae</taxon>
        <taxon>Terriglobus</taxon>
    </lineage>
</organism>
<evidence type="ECO:0000313" key="2">
    <source>
        <dbReference type="Proteomes" id="UP000006056"/>
    </source>
</evidence>
<dbReference type="HOGENOM" id="CLU_865812_0_0_0"/>
<dbReference type="EMBL" id="CP003379">
    <property type="protein sequence ID" value="AFL86493.1"/>
    <property type="molecule type" value="Genomic_DNA"/>
</dbReference>
<dbReference type="KEGG" id="trs:Terro_0142"/>
<keyword evidence="2" id="KW-1185">Reference proteome</keyword>
<protein>
    <submittedName>
        <fullName evidence="1">Uncharacterized protein</fullName>
    </submittedName>
</protein>